<comment type="caution">
    <text evidence="3">The sequence shown here is derived from an EMBL/GenBank/DDBJ whole genome shotgun (WGS) entry which is preliminary data.</text>
</comment>
<dbReference type="PANTHER" id="PTHR33801:SF7">
    <property type="entry name" value="ABSCISIC STRESS-RIPENING PROTEIN 2"/>
    <property type="match status" value="1"/>
</dbReference>
<keyword evidence="4" id="KW-1185">Reference proteome</keyword>
<organism evidence="3 4">
    <name type="scientific">Hevea brasiliensis</name>
    <name type="common">Para rubber tree</name>
    <name type="synonym">Siphonia brasiliensis</name>
    <dbReference type="NCBI Taxonomy" id="3981"/>
    <lineage>
        <taxon>Eukaryota</taxon>
        <taxon>Viridiplantae</taxon>
        <taxon>Streptophyta</taxon>
        <taxon>Embryophyta</taxon>
        <taxon>Tracheophyta</taxon>
        <taxon>Spermatophyta</taxon>
        <taxon>Magnoliopsida</taxon>
        <taxon>eudicotyledons</taxon>
        <taxon>Gunneridae</taxon>
        <taxon>Pentapetalae</taxon>
        <taxon>rosids</taxon>
        <taxon>fabids</taxon>
        <taxon>Malpighiales</taxon>
        <taxon>Euphorbiaceae</taxon>
        <taxon>Crotonoideae</taxon>
        <taxon>Micrandreae</taxon>
        <taxon>Hevea</taxon>
    </lineage>
</organism>
<protein>
    <submittedName>
        <fullName evidence="3">Uncharacterized protein</fullName>
    </submittedName>
</protein>
<dbReference type="AlphaFoldDB" id="A0A6A6L7X8"/>
<evidence type="ECO:0000256" key="2">
    <source>
        <dbReference type="SAM" id="MobiDB-lite"/>
    </source>
</evidence>
<dbReference type="EMBL" id="JAAGAX010000012">
    <property type="protein sequence ID" value="KAF2297530.1"/>
    <property type="molecule type" value="Genomic_DNA"/>
</dbReference>
<dbReference type="Proteomes" id="UP000467840">
    <property type="component" value="Chromosome 18"/>
</dbReference>
<comment type="similarity">
    <text evidence="1">Belongs to the abscisic acid and water stress-induced protein family.</text>
</comment>
<dbReference type="InterPro" id="IPR003496">
    <property type="entry name" value="ABA_WDS"/>
</dbReference>
<evidence type="ECO:0000313" key="3">
    <source>
        <dbReference type="EMBL" id="KAF2297530.1"/>
    </source>
</evidence>
<accession>A0A6A6L7X8</accession>
<proteinExistence type="inferred from homology"/>
<dbReference type="Pfam" id="PF02496">
    <property type="entry name" value="ABA_WDS"/>
    <property type="match status" value="1"/>
</dbReference>
<dbReference type="PANTHER" id="PTHR33801">
    <property type="entry name" value="ABSCISIC STRESS-RIPENING PROTEIN 5"/>
    <property type="match status" value="1"/>
</dbReference>
<reference evidence="3 4" key="1">
    <citation type="journal article" date="2020" name="Mol. Plant">
        <title>The Chromosome-Based Rubber Tree Genome Provides New Insights into Spurge Genome Evolution and Rubber Biosynthesis.</title>
        <authorList>
            <person name="Liu J."/>
            <person name="Shi C."/>
            <person name="Shi C.C."/>
            <person name="Li W."/>
            <person name="Zhang Q.J."/>
            <person name="Zhang Y."/>
            <person name="Li K."/>
            <person name="Lu H.F."/>
            <person name="Shi C."/>
            <person name="Zhu S.T."/>
            <person name="Xiao Z.Y."/>
            <person name="Nan H."/>
            <person name="Yue Y."/>
            <person name="Zhu X.G."/>
            <person name="Wu Y."/>
            <person name="Hong X.N."/>
            <person name="Fan G.Y."/>
            <person name="Tong Y."/>
            <person name="Zhang D."/>
            <person name="Mao C.L."/>
            <person name="Liu Y.L."/>
            <person name="Hao S.J."/>
            <person name="Liu W.Q."/>
            <person name="Lv M.Q."/>
            <person name="Zhang H.B."/>
            <person name="Liu Y."/>
            <person name="Hu-Tang G.R."/>
            <person name="Wang J.P."/>
            <person name="Wang J.H."/>
            <person name="Sun Y.H."/>
            <person name="Ni S.B."/>
            <person name="Chen W.B."/>
            <person name="Zhang X.C."/>
            <person name="Jiao Y.N."/>
            <person name="Eichler E.E."/>
            <person name="Li G.H."/>
            <person name="Liu X."/>
            <person name="Gao L.Z."/>
        </authorList>
    </citation>
    <scope>NUCLEOTIDE SEQUENCE [LARGE SCALE GENOMIC DNA]</scope>
    <source>
        <strain evidence="4">cv. GT1</strain>
        <tissue evidence="3">Leaf</tissue>
    </source>
</reference>
<evidence type="ECO:0000256" key="1">
    <source>
        <dbReference type="ARBA" id="ARBA00007160"/>
    </source>
</evidence>
<name>A0A6A6L7X8_HEVBR</name>
<gene>
    <name evidence="3" type="ORF">GH714_025165</name>
</gene>
<evidence type="ECO:0000313" key="4">
    <source>
        <dbReference type="Proteomes" id="UP000467840"/>
    </source>
</evidence>
<sequence>MAEENKNHHLFHHHKEGDEPIDYKKEKKHHKHLEQLVELGAVAAGAYALHEKHQAKKDPEHAHIGTSYEFHATFQDNKKKPKLKNSSHFQQTIAMSVTVTLDFRDDIEYGELGMMSLGF</sequence>
<feature type="region of interest" description="Disordered" evidence="2">
    <location>
        <begin position="1"/>
        <end position="20"/>
    </location>
</feature>